<dbReference type="WBParaSite" id="ECPE_0001690201-mRNA-1">
    <property type="protein sequence ID" value="ECPE_0001690201-mRNA-1"/>
    <property type="gene ID" value="ECPE_0001690201"/>
</dbReference>
<evidence type="ECO:0000313" key="3">
    <source>
        <dbReference type="WBParaSite" id="ECPE_0001690201-mRNA-1"/>
    </source>
</evidence>
<dbReference type="Proteomes" id="UP000272942">
    <property type="component" value="Unassembled WGS sequence"/>
</dbReference>
<protein>
    <submittedName>
        <fullName evidence="3">MLVIN_C domain-containing protein</fullName>
    </submittedName>
</protein>
<accession>A0A183BCC4</accession>
<dbReference type="EMBL" id="UZAN01066253">
    <property type="protein sequence ID" value="VDP94132.1"/>
    <property type="molecule type" value="Genomic_DNA"/>
</dbReference>
<name>A0A183BCC4_9TREM</name>
<dbReference type="AlphaFoldDB" id="A0A183BCC4"/>
<evidence type="ECO:0000313" key="1">
    <source>
        <dbReference type="EMBL" id="VDP94132.1"/>
    </source>
</evidence>
<proteinExistence type="predicted"/>
<dbReference type="OrthoDB" id="6278006at2759"/>
<sequence>MRPPTRCATPHVRRMQANLTFGHHLARQHLQSVQRHQKSYFDRRVKQRTFLPGDRVWLSESAPPTGVPAKLHRAWKGPYLIEQVLFNILYRLTLPQWSVVVHVNRLKNTNNILDSAEDSASLRGGRV</sequence>
<keyword evidence="2" id="KW-1185">Reference proteome</keyword>
<reference evidence="1 2" key="2">
    <citation type="submission" date="2018-11" db="EMBL/GenBank/DDBJ databases">
        <authorList>
            <consortium name="Pathogen Informatics"/>
        </authorList>
    </citation>
    <scope>NUCLEOTIDE SEQUENCE [LARGE SCALE GENOMIC DNA]</scope>
    <source>
        <strain evidence="1 2">Egypt</strain>
    </source>
</reference>
<organism evidence="3">
    <name type="scientific">Echinostoma caproni</name>
    <dbReference type="NCBI Taxonomy" id="27848"/>
    <lineage>
        <taxon>Eukaryota</taxon>
        <taxon>Metazoa</taxon>
        <taxon>Spiralia</taxon>
        <taxon>Lophotrochozoa</taxon>
        <taxon>Platyhelminthes</taxon>
        <taxon>Trematoda</taxon>
        <taxon>Digenea</taxon>
        <taxon>Plagiorchiida</taxon>
        <taxon>Echinostomata</taxon>
        <taxon>Echinostomatoidea</taxon>
        <taxon>Echinostomatidae</taxon>
        <taxon>Echinostoma</taxon>
    </lineage>
</organism>
<reference evidence="3" key="1">
    <citation type="submission" date="2016-06" db="UniProtKB">
        <authorList>
            <consortium name="WormBaseParasite"/>
        </authorList>
    </citation>
    <scope>IDENTIFICATION</scope>
</reference>
<evidence type="ECO:0000313" key="2">
    <source>
        <dbReference type="Proteomes" id="UP000272942"/>
    </source>
</evidence>
<gene>
    <name evidence="1" type="ORF">ECPE_LOCUS16859</name>
</gene>